<sequence length="154" mass="17241">MIKYLLLTCICSAFLISCNTKSDSTSEKQETEKPVQGYECFIYKAKKDSAFLHINLSDSIVTGELSYAFFEKDKNQGKIKGKMRGDTLLANYTFSSEGMESRREVVFLKNGSGWTEGFGDVTETDSITTFKDLSKIKFDNGLDFKGLACPESIQ</sequence>
<accession>A0A5R9KXS8</accession>
<dbReference type="Proteomes" id="UP000306402">
    <property type="component" value="Unassembled WGS sequence"/>
</dbReference>
<gene>
    <name evidence="1" type="ORF">FEN17_16580</name>
</gene>
<evidence type="ECO:0000313" key="1">
    <source>
        <dbReference type="EMBL" id="TLV01073.1"/>
    </source>
</evidence>
<dbReference type="PROSITE" id="PS51257">
    <property type="entry name" value="PROKAR_LIPOPROTEIN"/>
    <property type="match status" value="1"/>
</dbReference>
<name>A0A5R9KXS8_9BACT</name>
<dbReference type="AlphaFoldDB" id="A0A5R9KXS8"/>
<dbReference type="EMBL" id="VCEJ01000004">
    <property type="protein sequence ID" value="TLV01073.1"/>
    <property type="molecule type" value="Genomic_DNA"/>
</dbReference>
<dbReference type="OrthoDB" id="794403at2"/>
<dbReference type="RefSeq" id="WP_138366445.1">
    <property type="nucleotide sequence ID" value="NZ_VCEJ01000004.1"/>
</dbReference>
<proteinExistence type="predicted"/>
<evidence type="ECO:0000313" key="2">
    <source>
        <dbReference type="Proteomes" id="UP000306402"/>
    </source>
</evidence>
<reference evidence="1 2" key="1">
    <citation type="submission" date="2019-05" db="EMBL/GenBank/DDBJ databases">
        <authorList>
            <person name="Qu J.-H."/>
        </authorList>
    </citation>
    <scope>NUCLEOTIDE SEQUENCE [LARGE SCALE GENOMIC DNA]</scope>
    <source>
        <strain evidence="1 2">T17</strain>
    </source>
</reference>
<organism evidence="1 2">
    <name type="scientific">Dyadobacter luticola</name>
    <dbReference type="NCBI Taxonomy" id="1979387"/>
    <lineage>
        <taxon>Bacteria</taxon>
        <taxon>Pseudomonadati</taxon>
        <taxon>Bacteroidota</taxon>
        <taxon>Cytophagia</taxon>
        <taxon>Cytophagales</taxon>
        <taxon>Spirosomataceae</taxon>
        <taxon>Dyadobacter</taxon>
    </lineage>
</organism>
<protein>
    <submittedName>
        <fullName evidence="1">Uncharacterized protein</fullName>
    </submittedName>
</protein>
<keyword evidence="2" id="KW-1185">Reference proteome</keyword>
<comment type="caution">
    <text evidence="1">The sequence shown here is derived from an EMBL/GenBank/DDBJ whole genome shotgun (WGS) entry which is preliminary data.</text>
</comment>